<gene>
    <name evidence="3" type="ORF">OG375_04210</name>
    <name evidence="2" type="ORF">OG375_21500</name>
</gene>
<sequence>MNRDTVPDRPQRLPRQVPLSPGESPESFLRRLATANHLRPSYLRTYLSSTPGTVGGLHVSRLAAVTGRTTDELTRVMPALRPAEPGPPPRTPRPTDPTPVPREPHDPAALPAALRRAADADETVNRLSRQFAVPRRTIIRALTNQTGPRHHNRSPWNNPALNHVAGHLDHLIAQNPTATIWSIWQQLQAEQALTVSYWTVRNYVNRARADPADTASAQFLLSRAELFTAIRAHAAGHDLITALASQFLTDPAVVAQALTGRAPEPATPKAQGTYSNPILDRLRPHIDQMITTDPDITIVSIWQRLVDDHHAETSYHTVRDYVSREHRQHSIGSRTRRGPNSDAP</sequence>
<evidence type="ECO:0000313" key="2">
    <source>
        <dbReference type="EMBL" id="WUI80512.1"/>
    </source>
</evidence>
<proteinExistence type="predicted"/>
<feature type="region of interest" description="Disordered" evidence="1">
    <location>
        <begin position="1"/>
        <end position="26"/>
    </location>
</feature>
<keyword evidence="4" id="KW-1185">Reference proteome</keyword>
<protein>
    <recommendedName>
        <fullName evidence="5">TniQ protein</fullName>
    </recommendedName>
</protein>
<dbReference type="Proteomes" id="UP001346877">
    <property type="component" value="Chromosome"/>
</dbReference>
<evidence type="ECO:0000313" key="3">
    <source>
        <dbReference type="EMBL" id="WUI83580.1"/>
    </source>
</evidence>
<evidence type="ECO:0000256" key="1">
    <source>
        <dbReference type="SAM" id="MobiDB-lite"/>
    </source>
</evidence>
<evidence type="ECO:0000313" key="4">
    <source>
        <dbReference type="Proteomes" id="UP001346877"/>
    </source>
</evidence>
<accession>A0ABZ1PIR0</accession>
<dbReference type="EMBL" id="CP107941">
    <property type="protein sequence ID" value="WUI83580.1"/>
    <property type="molecule type" value="Genomic_DNA"/>
</dbReference>
<feature type="compositionally biased region" description="Basic residues" evidence="1">
    <location>
        <begin position="326"/>
        <end position="337"/>
    </location>
</feature>
<organism evidence="3 4">
    <name type="scientific">Micromonospora zamorensis</name>
    <dbReference type="NCBI Taxonomy" id="709883"/>
    <lineage>
        <taxon>Bacteria</taxon>
        <taxon>Bacillati</taxon>
        <taxon>Actinomycetota</taxon>
        <taxon>Actinomycetes</taxon>
        <taxon>Micromonosporales</taxon>
        <taxon>Micromonosporaceae</taxon>
        <taxon>Micromonospora</taxon>
    </lineage>
</organism>
<dbReference type="SUPFAM" id="SSF46689">
    <property type="entry name" value="Homeodomain-like"/>
    <property type="match status" value="1"/>
</dbReference>
<reference evidence="3 4" key="1">
    <citation type="submission" date="2022-10" db="EMBL/GenBank/DDBJ databases">
        <title>The complete genomes of actinobacterial strains from the NBC collection.</title>
        <authorList>
            <person name="Joergensen T.S."/>
            <person name="Alvarez Arevalo M."/>
            <person name="Sterndorff E.B."/>
            <person name="Faurdal D."/>
            <person name="Vuksanovic O."/>
            <person name="Mourched A.-S."/>
            <person name="Charusanti P."/>
            <person name="Shaw S."/>
            <person name="Blin K."/>
            <person name="Weber T."/>
        </authorList>
    </citation>
    <scope>NUCLEOTIDE SEQUENCE [LARGE SCALE GENOMIC DNA]</scope>
    <source>
        <strain evidence="3 4">NBC_00396</strain>
    </source>
</reference>
<feature type="region of interest" description="Disordered" evidence="1">
    <location>
        <begin position="319"/>
        <end position="344"/>
    </location>
</feature>
<feature type="region of interest" description="Disordered" evidence="1">
    <location>
        <begin position="69"/>
        <end position="107"/>
    </location>
</feature>
<evidence type="ECO:0008006" key="5">
    <source>
        <dbReference type="Google" id="ProtNLM"/>
    </source>
</evidence>
<name>A0ABZ1PIR0_9ACTN</name>
<dbReference type="RefSeq" id="WP_328366597.1">
    <property type="nucleotide sequence ID" value="NZ_CP107941.1"/>
</dbReference>
<dbReference type="EMBL" id="CP107941">
    <property type="protein sequence ID" value="WUI80512.1"/>
    <property type="molecule type" value="Genomic_DNA"/>
</dbReference>
<feature type="compositionally biased region" description="Pro residues" evidence="1">
    <location>
        <begin position="84"/>
        <end position="101"/>
    </location>
</feature>
<feature type="compositionally biased region" description="Basic and acidic residues" evidence="1">
    <location>
        <begin position="1"/>
        <end position="11"/>
    </location>
</feature>
<dbReference type="InterPro" id="IPR009057">
    <property type="entry name" value="Homeodomain-like_sf"/>
</dbReference>